<sequence length="133" mass="14081">MRVSDISPRATTATSLRLSALLAVTGILHFVVPKLFDAIVPPALPGNARSYTYASGIAELGVAGMLAIPRTRRVGGIAAALLFLAVFPANIQMAADWWRNPKIPLPMKVGALLRLPVQIPMVTEAVKVARTAA</sequence>
<name>A0A849BWL1_9NOCA</name>
<evidence type="ECO:0008006" key="4">
    <source>
        <dbReference type="Google" id="ProtNLM"/>
    </source>
</evidence>
<dbReference type="Proteomes" id="UP000586827">
    <property type="component" value="Unassembled WGS sequence"/>
</dbReference>
<keyword evidence="1" id="KW-1133">Transmembrane helix</keyword>
<reference evidence="2 3" key="1">
    <citation type="submission" date="2020-05" db="EMBL/GenBank/DDBJ databases">
        <title>MicrobeNet Type strains.</title>
        <authorList>
            <person name="Nicholson A.C."/>
        </authorList>
    </citation>
    <scope>NUCLEOTIDE SEQUENCE [LARGE SCALE GENOMIC DNA]</scope>
    <source>
        <strain evidence="2 3">JCM 3224</strain>
    </source>
</reference>
<protein>
    <recommendedName>
        <fullName evidence="4">DoxX family membrane protein</fullName>
    </recommendedName>
</protein>
<dbReference type="AlphaFoldDB" id="A0A849BWL1"/>
<gene>
    <name evidence="2" type="ORF">HLB23_12295</name>
</gene>
<organism evidence="2 3">
    <name type="scientific">Nocardia uniformis</name>
    <dbReference type="NCBI Taxonomy" id="53432"/>
    <lineage>
        <taxon>Bacteria</taxon>
        <taxon>Bacillati</taxon>
        <taxon>Actinomycetota</taxon>
        <taxon>Actinomycetes</taxon>
        <taxon>Mycobacteriales</taxon>
        <taxon>Nocardiaceae</taxon>
        <taxon>Nocardia</taxon>
    </lineage>
</organism>
<feature type="transmembrane region" description="Helical" evidence="1">
    <location>
        <begin position="12"/>
        <end position="31"/>
    </location>
</feature>
<dbReference type="PANTHER" id="PTHR36974:SF1">
    <property type="entry name" value="DOXX FAMILY MEMBRANE PROTEIN"/>
    <property type="match status" value="1"/>
</dbReference>
<keyword evidence="3" id="KW-1185">Reference proteome</keyword>
<comment type="caution">
    <text evidence="2">The sequence shown here is derived from an EMBL/GenBank/DDBJ whole genome shotgun (WGS) entry which is preliminary data.</text>
</comment>
<accession>A0A849BWL1</accession>
<evidence type="ECO:0000313" key="2">
    <source>
        <dbReference type="EMBL" id="NNH70634.1"/>
    </source>
</evidence>
<evidence type="ECO:0000313" key="3">
    <source>
        <dbReference type="Proteomes" id="UP000586827"/>
    </source>
</evidence>
<feature type="transmembrane region" description="Helical" evidence="1">
    <location>
        <begin position="75"/>
        <end position="95"/>
    </location>
</feature>
<dbReference type="PANTHER" id="PTHR36974">
    <property type="entry name" value="MEMBRANE PROTEIN-RELATED"/>
    <property type="match status" value="1"/>
</dbReference>
<keyword evidence="1" id="KW-0812">Transmembrane</keyword>
<evidence type="ECO:0000256" key="1">
    <source>
        <dbReference type="SAM" id="Phobius"/>
    </source>
</evidence>
<feature type="transmembrane region" description="Helical" evidence="1">
    <location>
        <begin position="51"/>
        <end position="68"/>
    </location>
</feature>
<dbReference type="EMBL" id="JABELX010000004">
    <property type="protein sequence ID" value="NNH70634.1"/>
    <property type="molecule type" value="Genomic_DNA"/>
</dbReference>
<proteinExistence type="predicted"/>
<keyword evidence="1" id="KW-0472">Membrane</keyword>